<dbReference type="SUPFAM" id="SSF57829">
    <property type="entry name" value="Zn-binding ribosomal proteins"/>
    <property type="match status" value="1"/>
</dbReference>
<reference evidence="6 7" key="1">
    <citation type="journal article" date="2016" name="Nat. Commun.">
        <title>Thousands of microbial genomes shed light on interconnected biogeochemical processes in an aquifer system.</title>
        <authorList>
            <person name="Anantharaman K."/>
            <person name="Brown C.T."/>
            <person name="Hug L.A."/>
            <person name="Sharon I."/>
            <person name="Castelle C.J."/>
            <person name="Probst A.J."/>
            <person name="Thomas B.C."/>
            <person name="Singh A."/>
            <person name="Wilkins M.J."/>
            <person name="Karaoz U."/>
            <person name="Brodie E.L."/>
            <person name="Williams K.H."/>
            <person name="Hubbard S.S."/>
            <person name="Banfield J.F."/>
        </authorList>
    </citation>
    <scope>NUCLEOTIDE SEQUENCE [LARGE SCALE GENOMIC DNA]</scope>
</reference>
<dbReference type="AlphaFoldDB" id="A0A1G2CHV4"/>
<keyword evidence="3 5" id="KW-0687">Ribonucleoprotein</keyword>
<dbReference type="NCBIfam" id="NF001764">
    <property type="entry name" value="PRK00504.1"/>
    <property type="match status" value="1"/>
</dbReference>
<dbReference type="PANTHER" id="PTHR43168:SF2">
    <property type="entry name" value="LARGE RIBOSOMAL SUBUNIT PROTEIN BL33C"/>
    <property type="match status" value="1"/>
</dbReference>
<dbReference type="Pfam" id="PF00471">
    <property type="entry name" value="Ribosomal_L33"/>
    <property type="match status" value="1"/>
</dbReference>
<gene>
    <name evidence="5" type="primary">rpmG</name>
    <name evidence="6" type="ORF">A3A43_02890</name>
</gene>
<keyword evidence="2 5" id="KW-0689">Ribosomal protein</keyword>
<evidence type="ECO:0000256" key="2">
    <source>
        <dbReference type="ARBA" id="ARBA00022980"/>
    </source>
</evidence>
<evidence type="ECO:0000256" key="4">
    <source>
        <dbReference type="ARBA" id="ARBA00035176"/>
    </source>
</evidence>
<dbReference type="InterPro" id="IPR001705">
    <property type="entry name" value="Ribosomal_bL33"/>
</dbReference>
<evidence type="ECO:0000313" key="6">
    <source>
        <dbReference type="EMBL" id="OGZ00994.1"/>
    </source>
</evidence>
<dbReference type="GO" id="GO:0005737">
    <property type="term" value="C:cytoplasm"/>
    <property type="evidence" value="ECO:0007669"/>
    <property type="project" value="UniProtKB-ARBA"/>
</dbReference>
<protein>
    <recommendedName>
        <fullName evidence="4 5">Large ribosomal subunit protein bL33</fullName>
    </recommendedName>
</protein>
<evidence type="ECO:0000313" key="7">
    <source>
        <dbReference type="Proteomes" id="UP000178495"/>
    </source>
</evidence>
<dbReference type="InterPro" id="IPR011332">
    <property type="entry name" value="Ribosomal_zn-bd"/>
</dbReference>
<comment type="caution">
    <text evidence="6">The sequence shown here is derived from an EMBL/GenBank/DDBJ whole genome shotgun (WGS) entry which is preliminary data.</text>
</comment>
<evidence type="ECO:0000256" key="1">
    <source>
        <dbReference type="ARBA" id="ARBA00007596"/>
    </source>
</evidence>
<name>A0A1G2CHV4_9BACT</name>
<dbReference type="GO" id="GO:1990904">
    <property type="term" value="C:ribonucleoprotein complex"/>
    <property type="evidence" value="ECO:0007669"/>
    <property type="project" value="UniProtKB-KW"/>
</dbReference>
<dbReference type="InterPro" id="IPR038584">
    <property type="entry name" value="Ribosomal_bL33_sf"/>
</dbReference>
<dbReference type="Gene3D" id="2.20.28.120">
    <property type="entry name" value="Ribosomal protein L33"/>
    <property type="match status" value="1"/>
</dbReference>
<proteinExistence type="inferred from homology"/>
<sequence>MAKAKYSENLIGLRCAVCKRRNYYTRKNKKTVERKLEFKKFCEWCRKHTAHKEVKIAGK</sequence>
<evidence type="ECO:0000256" key="5">
    <source>
        <dbReference type="HAMAP-Rule" id="MF_00294"/>
    </source>
</evidence>
<dbReference type="GO" id="GO:0005840">
    <property type="term" value="C:ribosome"/>
    <property type="evidence" value="ECO:0007669"/>
    <property type="project" value="UniProtKB-KW"/>
</dbReference>
<comment type="similarity">
    <text evidence="1 5">Belongs to the bacterial ribosomal protein bL33 family.</text>
</comment>
<dbReference type="NCBIfam" id="NF001860">
    <property type="entry name" value="PRK00595.1"/>
    <property type="match status" value="1"/>
</dbReference>
<dbReference type="STRING" id="1798652.A3A43_02890"/>
<dbReference type="HAMAP" id="MF_00294">
    <property type="entry name" value="Ribosomal_bL33"/>
    <property type="match status" value="1"/>
</dbReference>
<dbReference type="GO" id="GO:0003735">
    <property type="term" value="F:structural constituent of ribosome"/>
    <property type="evidence" value="ECO:0007669"/>
    <property type="project" value="InterPro"/>
</dbReference>
<dbReference type="EMBL" id="MHLC01000022">
    <property type="protein sequence ID" value="OGZ00994.1"/>
    <property type="molecule type" value="Genomic_DNA"/>
</dbReference>
<dbReference type="Proteomes" id="UP000178495">
    <property type="component" value="Unassembled WGS sequence"/>
</dbReference>
<accession>A0A1G2CHV4</accession>
<dbReference type="NCBIfam" id="TIGR01023">
    <property type="entry name" value="rpmG_bact"/>
    <property type="match status" value="1"/>
</dbReference>
<dbReference type="PANTHER" id="PTHR43168">
    <property type="entry name" value="50S RIBOSOMAL PROTEIN L33, CHLOROPLASTIC"/>
    <property type="match status" value="1"/>
</dbReference>
<evidence type="ECO:0000256" key="3">
    <source>
        <dbReference type="ARBA" id="ARBA00023274"/>
    </source>
</evidence>
<organism evidence="6 7">
    <name type="scientific">Candidatus Liptonbacteria bacterium RIFCSPLOWO2_01_FULL_56_20</name>
    <dbReference type="NCBI Taxonomy" id="1798652"/>
    <lineage>
        <taxon>Bacteria</taxon>
        <taxon>Candidatus Liptoniibacteriota</taxon>
    </lineage>
</organism>
<dbReference type="GO" id="GO:0006412">
    <property type="term" value="P:translation"/>
    <property type="evidence" value="ECO:0007669"/>
    <property type="project" value="UniProtKB-UniRule"/>
</dbReference>